<gene>
    <name evidence="1" type="ORF">LAESUDRAFT_57287</name>
</gene>
<accession>A0A165FE37</accession>
<protein>
    <submittedName>
        <fullName evidence="1">Uncharacterized protein</fullName>
    </submittedName>
</protein>
<dbReference type="EMBL" id="KV427614">
    <property type="protein sequence ID" value="KZT08832.1"/>
    <property type="molecule type" value="Genomic_DNA"/>
</dbReference>
<evidence type="ECO:0000313" key="2">
    <source>
        <dbReference type="Proteomes" id="UP000076871"/>
    </source>
</evidence>
<evidence type="ECO:0000313" key="1">
    <source>
        <dbReference type="EMBL" id="KZT08832.1"/>
    </source>
</evidence>
<keyword evidence="2" id="KW-1185">Reference proteome</keyword>
<dbReference type="Proteomes" id="UP000076871">
    <property type="component" value="Unassembled WGS sequence"/>
</dbReference>
<dbReference type="InParanoid" id="A0A165FE37"/>
<dbReference type="GeneID" id="63820035"/>
<organism evidence="1 2">
    <name type="scientific">Laetiporus sulphureus 93-53</name>
    <dbReference type="NCBI Taxonomy" id="1314785"/>
    <lineage>
        <taxon>Eukaryota</taxon>
        <taxon>Fungi</taxon>
        <taxon>Dikarya</taxon>
        <taxon>Basidiomycota</taxon>
        <taxon>Agaricomycotina</taxon>
        <taxon>Agaricomycetes</taxon>
        <taxon>Polyporales</taxon>
        <taxon>Laetiporus</taxon>
    </lineage>
</organism>
<name>A0A165FE37_9APHY</name>
<dbReference type="AlphaFoldDB" id="A0A165FE37"/>
<reference evidence="1 2" key="1">
    <citation type="journal article" date="2016" name="Mol. Biol. Evol.">
        <title>Comparative Genomics of Early-Diverging Mushroom-Forming Fungi Provides Insights into the Origins of Lignocellulose Decay Capabilities.</title>
        <authorList>
            <person name="Nagy L.G."/>
            <person name="Riley R."/>
            <person name="Tritt A."/>
            <person name="Adam C."/>
            <person name="Daum C."/>
            <person name="Floudas D."/>
            <person name="Sun H."/>
            <person name="Yadav J.S."/>
            <person name="Pangilinan J."/>
            <person name="Larsson K.H."/>
            <person name="Matsuura K."/>
            <person name="Barry K."/>
            <person name="Labutti K."/>
            <person name="Kuo R."/>
            <person name="Ohm R.A."/>
            <person name="Bhattacharya S.S."/>
            <person name="Shirouzu T."/>
            <person name="Yoshinaga Y."/>
            <person name="Martin F.M."/>
            <person name="Grigoriev I.V."/>
            <person name="Hibbett D.S."/>
        </authorList>
    </citation>
    <scope>NUCLEOTIDE SEQUENCE [LARGE SCALE GENOMIC DNA]</scope>
    <source>
        <strain evidence="1 2">93-53</strain>
    </source>
</reference>
<dbReference type="RefSeq" id="XP_040766572.1">
    <property type="nucleotide sequence ID" value="XM_040903004.1"/>
</dbReference>
<proteinExistence type="predicted"/>
<sequence>MQGISFYPACCVVGFAARHPFILSIPSFFPSAPTSLWLPTHSALWPAVVQFTNPGPAGSPSMFNWSPCPARHFASAVNEDCLVGVSWGFDSP</sequence>